<dbReference type="InterPro" id="IPR032466">
    <property type="entry name" value="Metal_Hydrolase"/>
</dbReference>
<dbReference type="Pfam" id="PF01979">
    <property type="entry name" value="Amidohydro_1"/>
    <property type="match status" value="1"/>
</dbReference>
<dbReference type="Gene3D" id="2.30.40.10">
    <property type="entry name" value="Urease, subunit C, domain 1"/>
    <property type="match status" value="1"/>
</dbReference>
<evidence type="ECO:0000259" key="8">
    <source>
        <dbReference type="Pfam" id="PF13382"/>
    </source>
</evidence>
<proteinExistence type="inferred from homology"/>
<gene>
    <name evidence="6 9" type="primary">ade</name>
    <name evidence="9" type="ORF">A6J77_004095</name>
</gene>
<dbReference type="Proteomes" id="UP000192813">
    <property type="component" value="Unassembled WGS sequence"/>
</dbReference>
<evidence type="ECO:0000259" key="7">
    <source>
        <dbReference type="Pfam" id="PF01979"/>
    </source>
</evidence>
<dbReference type="PANTHER" id="PTHR11113">
    <property type="entry name" value="N-ACETYLGLUCOSAMINE-6-PHOSPHATE DEACETYLASE"/>
    <property type="match status" value="1"/>
</dbReference>
<keyword evidence="4 6" id="KW-0464">Manganese</keyword>
<sequence length="564" mass="61002">MENLIHVANGKALADIVLKNGYVINVFTEEIIQTDVAIIGNRIAALGDYEGKQTIDCTGKYIAPSFIDAHMHIESAMVTPLEFSKYALAKGTTTVFADPHELVNVLGQKGLDFMLTSIEETPMTTHIMMPSCVPATDIDTNGAGEILAADMAPYLENKQVFGLAEMMRFDDVVKADGKILDKLTLFKNQIIDGHAPGLTGKPLQAYRAAGIDTEHEAENYEEAIEKLRAGFKLLIREGSAARNLEAILKGFVEHDIALDQCMFCTDDKHLEDIEKEGHIDFCVRKAIALGVPAATAYKMASYNAARAYNLHDLGAVGAGYLADLLIIDDLDQVSVELVIKNGEIIDFDQLNSQNIAPVSDANLLNSVKLPKINQENLELKVDDTPVKVINLVAQSILTRGSEEILPSIDGKFEANRDFNKACVIERHGHSGGIGVSAIKGYNIENGAIATSVSHDAHNNTAVGDNDTDILLALKELDRIQGGYVIASKGEIVAALPLELAGIISIQSGKTVQAQLNKMVAHARALGVPESIDPFMTLSFIALTVIPELRLTDNGLYDVNLGQFV</sequence>
<evidence type="ECO:0000256" key="5">
    <source>
        <dbReference type="ARBA" id="ARBA00047720"/>
    </source>
</evidence>
<evidence type="ECO:0000256" key="6">
    <source>
        <dbReference type="HAMAP-Rule" id="MF_01518"/>
    </source>
</evidence>
<dbReference type="Pfam" id="PF13382">
    <property type="entry name" value="Adenine_deam_C"/>
    <property type="match status" value="1"/>
</dbReference>
<evidence type="ECO:0000256" key="1">
    <source>
        <dbReference type="ARBA" id="ARBA00006773"/>
    </source>
</evidence>
<dbReference type="SUPFAM" id="SSF51338">
    <property type="entry name" value="Composite domain of metallo-dependent hydrolases"/>
    <property type="match status" value="1"/>
</dbReference>
<dbReference type="InterPro" id="IPR006679">
    <property type="entry name" value="Adenine_deam"/>
</dbReference>
<organism evidence="9 10">
    <name type="scientific">Aerococcus viridans</name>
    <dbReference type="NCBI Taxonomy" id="1377"/>
    <lineage>
        <taxon>Bacteria</taxon>
        <taxon>Bacillati</taxon>
        <taxon>Bacillota</taxon>
        <taxon>Bacilli</taxon>
        <taxon>Lactobacillales</taxon>
        <taxon>Aerococcaceae</taxon>
        <taxon>Aerococcus</taxon>
    </lineage>
</organism>
<evidence type="ECO:0000256" key="4">
    <source>
        <dbReference type="ARBA" id="ARBA00023211"/>
    </source>
</evidence>
<comment type="catalytic activity">
    <reaction evidence="5 6">
        <text>adenine + H2O + H(+) = hypoxanthine + NH4(+)</text>
        <dbReference type="Rhea" id="RHEA:23688"/>
        <dbReference type="ChEBI" id="CHEBI:15377"/>
        <dbReference type="ChEBI" id="CHEBI:15378"/>
        <dbReference type="ChEBI" id="CHEBI:16708"/>
        <dbReference type="ChEBI" id="CHEBI:17368"/>
        <dbReference type="ChEBI" id="CHEBI:28938"/>
        <dbReference type="EC" id="3.5.4.2"/>
    </reaction>
</comment>
<dbReference type="EMBL" id="NBTM02000001">
    <property type="protein sequence ID" value="PNL91455.1"/>
    <property type="molecule type" value="Genomic_DNA"/>
</dbReference>
<protein>
    <recommendedName>
        <fullName evidence="2 6">Adenine deaminase</fullName>
        <shortName evidence="6">Adenase</shortName>
        <shortName evidence="6">Adenine aminase</shortName>
        <ecNumber evidence="2 6">3.5.4.2</ecNumber>
    </recommendedName>
</protein>
<dbReference type="SUPFAM" id="SSF51556">
    <property type="entry name" value="Metallo-dependent hydrolases"/>
    <property type="match status" value="1"/>
</dbReference>
<dbReference type="EC" id="3.5.4.2" evidence="2 6"/>
<evidence type="ECO:0000256" key="3">
    <source>
        <dbReference type="ARBA" id="ARBA00022801"/>
    </source>
</evidence>
<evidence type="ECO:0000313" key="10">
    <source>
        <dbReference type="Proteomes" id="UP000192813"/>
    </source>
</evidence>
<dbReference type="GO" id="GO:0006146">
    <property type="term" value="P:adenine catabolic process"/>
    <property type="evidence" value="ECO:0007669"/>
    <property type="project" value="InterPro"/>
</dbReference>
<dbReference type="PANTHER" id="PTHR11113:SF2">
    <property type="entry name" value="ADENINE DEAMINASE"/>
    <property type="match status" value="1"/>
</dbReference>
<dbReference type="InterPro" id="IPR026912">
    <property type="entry name" value="Adenine_deam_C"/>
</dbReference>
<evidence type="ECO:0000256" key="2">
    <source>
        <dbReference type="ARBA" id="ARBA00012782"/>
    </source>
</evidence>
<dbReference type="RefSeq" id="WP_083068431.1">
    <property type="nucleotide sequence ID" value="NZ_JALXKY010000013.1"/>
</dbReference>
<accession>A0A2J9PM88</accession>
<dbReference type="CDD" id="cd01295">
    <property type="entry name" value="AdeC"/>
    <property type="match status" value="1"/>
</dbReference>
<reference evidence="10" key="1">
    <citation type="submission" date="2017-12" db="EMBL/GenBank/DDBJ databases">
        <title>FDA dAtabase for Regulatory Grade micrObial Sequences (FDA-ARGOS): Supporting development and validation of Infectious Disease Dx tests.</title>
        <authorList>
            <person name="Hoffmann M."/>
            <person name="Allard M."/>
            <person name="Evans P."/>
            <person name="Brown E."/>
            <person name="Tallon L."/>
            <person name="Sadzewicz L."/>
            <person name="Sengamalay N."/>
            <person name="Ott S."/>
            <person name="Godinez A."/>
            <person name="Nagaraj S."/>
            <person name="Vavikolanu K."/>
            <person name="Aluvathingal J."/>
            <person name="Nadendla S."/>
            <person name="Sichtig H."/>
        </authorList>
    </citation>
    <scope>NUCLEOTIDE SEQUENCE [LARGE SCALE GENOMIC DNA]</scope>
    <source>
        <strain evidence="10">FDAARGOS_249</strain>
    </source>
</reference>
<evidence type="ECO:0000313" key="9">
    <source>
        <dbReference type="EMBL" id="PNL91455.1"/>
    </source>
</evidence>
<dbReference type="Gene3D" id="3.20.20.140">
    <property type="entry name" value="Metal-dependent hydrolases"/>
    <property type="match status" value="1"/>
</dbReference>
<dbReference type="InterPro" id="IPR006680">
    <property type="entry name" value="Amidohydro-rel"/>
</dbReference>
<comment type="similarity">
    <text evidence="1 6">Belongs to the metallo-dependent hydrolases superfamily. Adenine deaminase family.</text>
</comment>
<dbReference type="GO" id="GO:0000034">
    <property type="term" value="F:adenine deaminase activity"/>
    <property type="evidence" value="ECO:0007669"/>
    <property type="project" value="UniProtKB-UniRule"/>
</dbReference>
<keyword evidence="3 6" id="KW-0378">Hydrolase</keyword>
<dbReference type="NCBIfam" id="TIGR01178">
    <property type="entry name" value="ade"/>
    <property type="match status" value="1"/>
</dbReference>
<name>A0A2J9PM88_9LACT</name>
<feature type="domain" description="Amidohydrolase-related" evidence="7">
    <location>
        <begin position="61"/>
        <end position="344"/>
    </location>
</feature>
<comment type="cofactor">
    <cofactor evidence="6">
        <name>Mn(2+)</name>
        <dbReference type="ChEBI" id="CHEBI:29035"/>
    </cofactor>
</comment>
<dbReference type="AlphaFoldDB" id="A0A2J9PM88"/>
<comment type="caution">
    <text evidence="9">The sequence shown here is derived from an EMBL/GenBank/DDBJ whole genome shotgun (WGS) entry which is preliminary data.</text>
</comment>
<feature type="domain" description="Adenine deaminase C-terminal" evidence="8">
    <location>
        <begin position="396"/>
        <end position="559"/>
    </location>
</feature>
<dbReference type="HAMAP" id="MF_01518">
    <property type="entry name" value="Adenine_deamin"/>
    <property type="match status" value="1"/>
</dbReference>
<dbReference type="InterPro" id="IPR011059">
    <property type="entry name" value="Metal-dep_hydrolase_composite"/>
</dbReference>